<evidence type="ECO:0000256" key="10">
    <source>
        <dbReference type="ARBA" id="ARBA00023136"/>
    </source>
</evidence>
<dbReference type="CDD" id="cd06853">
    <property type="entry name" value="GT_WecA_like"/>
    <property type="match status" value="1"/>
</dbReference>
<dbReference type="EC" id="2.7.8.33" evidence="12"/>
<keyword evidence="3 12" id="KW-0997">Cell inner membrane</keyword>
<evidence type="ECO:0000256" key="11">
    <source>
        <dbReference type="ARBA" id="ARBA00023211"/>
    </source>
</evidence>
<dbReference type="PANTHER" id="PTHR22926">
    <property type="entry name" value="PHOSPHO-N-ACETYLMURAMOYL-PENTAPEPTIDE-TRANSFERASE"/>
    <property type="match status" value="1"/>
</dbReference>
<comment type="caution">
    <text evidence="14">The sequence shown here is derived from an EMBL/GenBank/DDBJ whole genome shotgun (WGS) entry which is preliminary data.</text>
</comment>
<dbReference type="GO" id="GO:0016757">
    <property type="term" value="F:glycosyltransferase activity"/>
    <property type="evidence" value="ECO:0007669"/>
    <property type="project" value="UniProtKB-KW"/>
</dbReference>
<evidence type="ECO:0000256" key="3">
    <source>
        <dbReference type="ARBA" id="ARBA00022519"/>
    </source>
</evidence>
<dbReference type="PANTHER" id="PTHR22926:SF3">
    <property type="entry name" value="UNDECAPRENYL-PHOSPHATE ALPHA-N-ACETYLGLUCOSAMINYL 1-PHOSPHATE TRANSFERASE"/>
    <property type="match status" value="1"/>
</dbReference>
<reference evidence="15" key="2">
    <citation type="submission" date="2019-06" db="EMBL/GenBank/DDBJ databases">
        <title>Co-occurence of chitin degradation, pigmentation and bioactivity in marine Pseudoalteromonas.</title>
        <authorList>
            <person name="Sonnenschein E.C."/>
            <person name="Bech P.K."/>
        </authorList>
    </citation>
    <scope>NUCLEOTIDE SEQUENCE [LARGE SCALE GENOMIC DNA]</scope>
    <source>
        <strain evidence="15">S2897</strain>
    </source>
</reference>
<proteinExistence type="inferred from homology"/>
<dbReference type="NCBIfam" id="TIGR02380">
    <property type="entry name" value="ECA_wecA"/>
    <property type="match status" value="1"/>
</dbReference>
<dbReference type="EMBL" id="PNCG01000014">
    <property type="protein sequence ID" value="TMP86465.1"/>
    <property type="molecule type" value="Genomic_DNA"/>
</dbReference>
<protein>
    <recommendedName>
        <fullName evidence="12">Undecaprenyl-phosphate alpha-N-acetylglucosaminyl 1-phosphate transferase</fullName>
        <ecNumber evidence="12">2.7.8.33</ecNumber>
    </recommendedName>
    <alternativeName>
        <fullName evidence="12">UDP-GlcNAc:undecaprenyl-phosphate GlcNAc-1-phosphate transferase</fullName>
    </alternativeName>
    <alternativeName>
        <fullName evidence="12">Undecaprenyl-phosphate GlcNAc-1-phosphate transferase</fullName>
    </alternativeName>
</protein>
<keyword evidence="8 12" id="KW-0448">Lipopolysaccharide biosynthesis</keyword>
<keyword evidence="9 12" id="KW-1133">Transmembrane helix</keyword>
<evidence type="ECO:0000256" key="1">
    <source>
        <dbReference type="ARBA" id="ARBA00004651"/>
    </source>
</evidence>
<comment type="pathway">
    <text evidence="12">Bacterial outer membrane biogenesis; LPS O-antigen biosynthesis.</text>
</comment>
<keyword evidence="4 12" id="KW-0328">Glycosyltransferase</keyword>
<dbReference type="GO" id="GO:0005886">
    <property type="term" value="C:plasma membrane"/>
    <property type="evidence" value="ECO:0007669"/>
    <property type="project" value="UniProtKB-SubCell"/>
</dbReference>
<evidence type="ECO:0000313" key="14">
    <source>
        <dbReference type="EMBL" id="TMP86465.1"/>
    </source>
</evidence>
<reference evidence="14 15" key="1">
    <citation type="submission" date="2017-12" db="EMBL/GenBank/DDBJ databases">
        <authorList>
            <person name="Paulsen S."/>
            <person name="Gram L.K."/>
        </authorList>
    </citation>
    <scope>NUCLEOTIDE SEQUENCE [LARGE SCALE GENOMIC DNA]</scope>
    <source>
        <strain evidence="14 15">S2897</strain>
    </source>
</reference>
<dbReference type="GO" id="GO:0000287">
    <property type="term" value="F:magnesium ion binding"/>
    <property type="evidence" value="ECO:0007669"/>
    <property type="project" value="InterPro"/>
</dbReference>
<feature type="transmembrane region" description="Helical" evidence="12">
    <location>
        <begin position="322"/>
        <end position="342"/>
    </location>
</feature>
<feature type="transmembrane region" description="Helical" evidence="12">
    <location>
        <begin position="297"/>
        <end position="316"/>
    </location>
</feature>
<organism evidence="14 15">
    <name type="scientific">Pseudoalteromonas ruthenica</name>
    <dbReference type="NCBI Taxonomy" id="151081"/>
    <lineage>
        <taxon>Bacteria</taxon>
        <taxon>Pseudomonadati</taxon>
        <taxon>Pseudomonadota</taxon>
        <taxon>Gammaproteobacteria</taxon>
        <taxon>Alteromonadales</taxon>
        <taxon>Pseudoalteromonadaceae</taxon>
        <taxon>Pseudoalteromonas</taxon>
    </lineage>
</organism>
<comment type="subcellular location">
    <subcellularLocation>
        <location evidence="12">Cell inner membrane</location>
        <topology evidence="12">Multi-pass membrane protein</topology>
    </subcellularLocation>
    <subcellularLocation>
        <location evidence="1">Cell membrane</location>
        <topology evidence="1">Multi-pass membrane protein</topology>
    </subcellularLocation>
</comment>
<dbReference type="GO" id="GO:0036380">
    <property type="term" value="F:UDP-N-acetylglucosamine-undecaprenyl-phosphate N-acetylglucosaminephosphotransferase activity"/>
    <property type="evidence" value="ECO:0007669"/>
    <property type="project" value="UniProtKB-UniRule"/>
</dbReference>
<keyword evidence="7 12" id="KW-0460">Magnesium</keyword>
<feature type="binding site" evidence="13">
    <location>
        <position position="216"/>
    </location>
    <ligand>
        <name>Mg(2+)</name>
        <dbReference type="ChEBI" id="CHEBI:18420"/>
    </ligand>
</feature>
<evidence type="ECO:0000256" key="2">
    <source>
        <dbReference type="ARBA" id="ARBA00022475"/>
    </source>
</evidence>
<feature type="transmembrane region" description="Helical" evidence="12">
    <location>
        <begin position="217"/>
        <end position="235"/>
    </location>
</feature>
<comment type="similarity">
    <text evidence="12">Belongs to the glycosyltransferase 4 family. WecA subfamily.</text>
</comment>
<feature type="transmembrane region" description="Helical" evidence="12">
    <location>
        <begin position="182"/>
        <end position="205"/>
    </location>
</feature>
<keyword evidence="2 12" id="KW-1003">Cell membrane</keyword>
<dbReference type="RefSeq" id="WP_138548575.1">
    <property type="nucleotide sequence ID" value="NZ_PNCG01000014.1"/>
</dbReference>
<dbReference type="Proteomes" id="UP000305874">
    <property type="component" value="Unassembled WGS sequence"/>
</dbReference>
<dbReference type="GO" id="GO:0009243">
    <property type="term" value="P:O antigen biosynthetic process"/>
    <property type="evidence" value="ECO:0007669"/>
    <property type="project" value="UniProtKB-UniRule"/>
</dbReference>
<keyword evidence="13" id="KW-0479">Metal-binding</keyword>
<evidence type="ECO:0000256" key="13">
    <source>
        <dbReference type="PIRSR" id="PIRSR600715-1"/>
    </source>
</evidence>
<evidence type="ECO:0000256" key="5">
    <source>
        <dbReference type="ARBA" id="ARBA00022679"/>
    </source>
</evidence>
<comment type="function">
    <text evidence="12">Catalyzes the transfer of the GlcNAc-1-phosphate moiety from UDP-GlcNAc onto the carrier lipid undecaprenyl phosphate (C55-P), yielding GlcNAc-pyrophosphoryl-undecaprenyl (GlcNAc-PP-C55).</text>
</comment>
<keyword evidence="6 12" id="KW-0812">Transmembrane</keyword>
<keyword evidence="10 12" id="KW-0472">Membrane</keyword>
<evidence type="ECO:0000256" key="6">
    <source>
        <dbReference type="ARBA" id="ARBA00022692"/>
    </source>
</evidence>
<dbReference type="AlphaFoldDB" id="A0A5S3Z3S1"/>
<dbReference type="GO" id="GO:0030145">
    <property type="term" value="F:manganese ion binding"/>
    <property type="evidence" value="ECO:0007669"/>
    <property type="project" value="InterPro"/>
</dbReference>
<feature type="transmembrane region" description="Helical" evidence="12">
    <location>
        <begin position="44"/>
        <end position="65"/>
    </location>
</feature>
<evidence type="ECO:0000313" key="15">
    <source>
        <dbReference type="Proteomes" id="UP000305874"/>
    </source>
</evidence>
<dbReference type="Pfam" id="PF00953">
    <property type="entry name" value="Glycos_transf_4"/>
    <property type="match status" value="1"/>
</dbReference>
<comment type="cofactor">
    <cofactor evidence="12 13">
        <name>Mg(2+)</name>
        <dbReference type="ChEBI" id="CHEBI:18420"/>
    </cofactor>
</comment>
<keyword evidence="5 12" id="KW-0808">Transferase</keyword>
<feature type="transmembrane region" description="Helical" evidence="12">
    <location>
        <begin position="158"/>
        <end position="176"/>
    </location>
</feature>
<feature type="transmembrane region" description="Helical" evidence="12">
    <location>
        <begin position="129"/>
        <end position="151"/>
    </location>
</feature>
<feature type="transmembrane region" description="Helical" evidence="12">
    <location>
        <begin position="99"/>
        <end position="117"/>
    </location>
</feature>
<name>A0A5S3Z3S1_9GAMM</name>
<dbReference type="GO" id="GO:0044038">
    <property type="term" value="P:cell wall macromolecule biosynthetic process"/>
    <property type="evidence" value="ECO:0007669"/>
    <property type="project" value="TreeGrafter"/>
</dbReference>
<sequence length="350" mass="38033">MVGISTLLLSSTLVSFLSLMTFKRLAATLGLLDRPCTRKRHDGHVPLVGGMSIFLAICVSVTMFVSNSQSINLFLIASSLMVFIGVLDDKYDLSVRSRLIGQFLISSILIFGVDRYISSLGDLFGLGEVYLGLAGIPITFVAIIAAINAFNMVDGIDGLLGSCAIVAFAGLSYSFYQSGDVTYFYICVGVIAAIAPFLLANFGIYPFQKKKIFMGDAGSMFIGLAVVWFLVLGTQPHNEGVTASFKPVLALYIVGFPLMDMVAVIIRRLKNKKSPMKPGRDHAHHILMHCGFSNKQVLALLVTFYSLLLVSGFLLSNFVSDLALFGVFLTVFIGYLFAFQVFDKAGEQQA</sequence>
<evidence type="ECO:0000256" key="12">
    <source>
        <dbReference type="HAMAP-Rule" id="MF_02030"/>
    </source>
</evidence>
<comment type="catalytic activity">
    <reaction evidence="12">
        <text>di-trans,octa-cis-undecaprenyl phosphate + UDP-N-acetyl-alpha-D-glucosamine = N-acetyl-alpha-D-glucosaminyl-di-trans,octa-cis-undecaprenyl diphosphate + UMP</text>
        <dbReference type="Rhea" id="RHEA:28090"/>
        <dbReference type="ChEBI" id="CHEBI:57705"/>
        <dbReference type="ChEBI" id="CHEBI:57865"/>
        <dbReference type="ChEBI" id="CHEBI:60392"/>
        <dbReference type="ChEBI" id="CHEBI:62959"/>
        <dbReference type="EC" id="2.7.8.33"/>
    </reaction>
</comment>
<dbReference type="GO" id="GO:0071555">
    <property type="term" value="P:cell wall organization"/>
    <property type="evidence" value="ECO:0007669"/>
    <property type="project" value="TreeGrafter"/>
</dbReference>
<feature type="transmembrane region" description="Helical" evidence="12">
    <location>
        <begin position="247"/>
        <end position="266"/>
    </location>
</feature>
<evidence type="ECO:0000256" key="4">
    <source>
        <dbReference type="ARBA" id="ARBA00022676"/>
    </source>
</evidence>
<keyword evidence="11 12" id="KW-0464">Manganese</keyword>
<feature type="binding site" evidence="13">
    <location>
        <position position="151"/>
    </location>
    <ligand>
        <name>Mg(2+)</name>
        <dbReference type="ChEBI" id="CHEBI:18420"/>
    </ligand>
</feature>
<accession>A0A5S3Z3S1</accession>
<dbReference type="UniPathway" id="UPA00281"/>
<dbReference type="InterPro" id="IPR012750">
    <property type="entry name" value="ECA_WecA-rel"/>
</dbReference>
<gene>
    <name evidence="12 14" type="primary">wecA</name>
    <name evidence="14" type="ORF">CWC05_13745</name>
</gene>
<evidence type="ECO:0000256" key="9">
    <source>
        <dbReference type="ARBA" id="ARBA00022989"/>
    </source>
</evidence>
<feature type="transmembrane region" description="Helical" evidence="12">
    <location>
        <begin position="71"/>
        <end position="87"/>
    </location>
</feature>
<dbReference type="InterPro" id="IPR000715">
    <property type="entry name" value="Glycosyl_transferase_4"/>
</dbReference>
<evidence type="ECO:0000256" key="7">
    <source>
        <dbReference type="ARBA" id="ARBA00022842"/>
    </source>
</evidence>
<comment type="cofactor">
    <cofactor evidence="12">
        <name>Mn(2+)</name>
        <dbReference type="ChEBI" id="CHEBI:29035"/>
    </cofactor>
</comment>
<dbReference type="HAMAP" id="MF_02030">
    <property type="entry name" value="WecA_Gammaproteo"/>
    <property type="match status" value="1"/>
</dbReference>
<dbReference type="GO" id="GO:0009276">
    <property type="term" value="C:Gram-negative-bacterium-type cell wall"/>
    <property type="evidence" value="ECO:0007669"/>
    <property type="project" value="InterPro"/>
</dbReference>
<evidence type="ECO:0000256" key="8">
    <source>
        <dbReference type="ARBA" id="ARBA00022985"/>
    </source>
</evidence>